<dbReference type="AlphaFoldDB" id="A0A7G9L4B4"/>
<accession>A0A7G9L4B4</accession>
<organism evidence="1 2">
    <name type="scientific">Sphingomonas sabuli</name>
    <dbReference type="NCBI Taxonomy" id="2764186"/>
    <lineage>
        <taxon>Bacteria</taxon>
        <taxon>Pseudomonadati</taxon>
        <taxon>Pseudomonadota</taxon>
        <taxon>Alphaproteobacteria</taxon>
        <taxon>Sphingomonadales</taxon>
        <taxon>Sphingomonadaceae</taxon>
        <taxon>Sphingomonas</taxon>
    </lineage>
</organism>
<dbReference type="RefSeq" id="WP_187480418.1">
    <property type="nucleotide sequence ID" value="NZ_CP060697.1"/>
</dbReference>
<proteinExistence type="predicted"/>
<protein>
    <recommendedName>
        <fullName evidence="3">SGNH/GDSL hydrolase family protein</fullName>
    </recommendedName>
</protein>
<sequence length="253" mass="27861">MTKIAILGNSHAAAFAHGWREIEGERPEEVTFFTAPRDRMRTLRVQGGKLVTDDVAARRMIARSSGDRGYIDLSSFDQVWLVGLGVGIRPVMQIYRRFFTDRMTPDADRTGISHEGFVAAAKGAVQRSAMADVLALVRAVSDAPVRCMPEPMPAQSVVDDEDRGQPWRMAVERGEESQLLQIFHDSLRANGVDLPGLQMQPTATLTNDGFYSAPEFAEAPARLKDAGDGEHPTDNFHMNAKYGRTFIEALLAG</sequence>
<evidence type="ECO:0000313" key="2">
    <source>
        <dbReference type="Proteomes" id="UP000515861"/>
    </source>
</evidence>
<dbReference type="KEGG" id="ssau:H8M03_03775"/>
<evidence type="ECO:0000313" key="1">
    <source>
        <dbReference type="EMBL" id="QNM83463.1"/>
    </source>
</evidence>
<keyword evidence="2" id="KW-1185">Reference proteome</keyword>
<name>A0A7G9L4B4_9SPHN</name>
<dbReference type="EMBL" id="CP060697">
    <property type="protein sequence ID" value="QNM83463.1"/>
    <property type="molecule type" value="Genomic_DNA"/>
</dbReference>
<evidence type="ECO:0008006" key="3">
    <source>
        <dbReference type="Google" id="ProtNLM"/>
    </source>
</evidence>
<dbReference type="Proteomes" id="UP000515861">
    <property type="component" value="Chromosome"/>
</dbReference>
<reference evidence="1 2" key="1">
    <citation type="submission" date="2020-08" db="EMBL/GenBank/DDBJ databases">
        <title>Sphingomonas sp. sand1-3 16S ribosomal RNA gene Genome sequencing and assembly.</title>
        <authorList>
            <person name="Kang M."/>
        </authorList>
    </citation>
    <scope>NUCLEOTIDE SEQUENCE [LARGE SCALE GENOMIC DNA]</scope>
    <source>
        <strain evidence="2">sand1-3</strain>
    </source>
</reference>
<gene>
    <name evidence="1" type="ORF">H8M03_03775</name>
</gene>